<gene>
    <name evidence="3" type="ORF">Salat_1843900</name>
</gene>
<feature type="region of interest" description="Disordered" evidence="2">
    <location>
        <begin position="1"/>
        <end position="111"/>
    </location>
</feature>
<dbReference type="EMBL" id="JACGWO010000007">
    <property type="protein sequence ID" value="KAK4422614.1"/>
    <property type="molecule type" value="Genomic_DNA"/>
</dbReference>
<evidence type="ECO:0000313" key="4">
    <source>
        <dbReference type="Proteomes" id="UP001293254"/>
    </source>
</evidence>
<dbReference type="Proteomes" id="UP001293254">
    <property type="component" value="Unassembled WGS sequence"/>
</dbReference>
<dbReference type="AlphaFoldDB" id="A0AAE2CHW3"/>
<sequence>MEGGEMVVKEEQVDITPPEPEISSGGAVVSSSSAATDQSDGPNSPTELNSGPMQQAAGSSSANNSVENNGVPKRKRKPKSFPGYEVFPFPSRRRPHPLLPPPPANGSDSRFDFNRTIDAIKSKYGDIDKDCSLKSECMRKLNIYGICNVLRELQKKNIDELDIASIEAFYDVIRDLEKLNIGIGWLRQRFDQIKDAIKSREEAMVLNLERIERVKNVEEKMKEVEELKSKIEKLEDQMAREDLVIEKLNEDINIRTSKVQQLQGKSLTDGLI</sequence>
<feature type="compositionally biased region" description="Polar residues" evidence="2">
    <location>
        <begin position="36"/>
        <end position="53"/>
    </location>
</feature>
<feature type="compositionally biased region" description="Low complexity" evidence="2">
    <location>
        <begin position="23"/>
        <end position="35"/>
    </location>
</feature>
<evidence type="ECO:0000313" key="3">
    <source>
        <dbReference type="EMBL" id="KAK4422614.1"/>
    </source>
</evidence>
<dbReference type="PANTHER" id="PTHR35358:SF7">
    <property type="entry name" value="EXPRESSED PROTEIN"/>
    <property type="match status" value="1"/>
</dbReference>
<protein>
    <submittedName>
        <fullName evidence="3">Uncharacterized protein</fullName>
    </submittedName>
</protein>
<proteinExistence type="predicted"/>
<reference evidence="3" key="1">
    <citation type="submission" date="2020-06" db="EMBL/GenBank/DDBJ databases">
        <authorList>
            <person name="Li T."/>
            <person name="Hu X."/>
            <person name="Zhang T."/>
            <person name="Song X."/>
            <person name="Zhang H."/>
            <person name="Dai N."/>
            <person name="Sheng W."/>
            <person name="Hou X."/>
            <person name="Wei L."/>
        </authorList>
    </citation>
    <scope>NUCLEOTIDE SEQUENCE</scope>
    <source>
        <strain evidence="3">3651</strain>
        <tissue evidence="3">Leaf</tissue>
    </source>
</reference>
<feature type="compositionally biased region" description="Low complexity" evidence="2">
    <location>
        <begin position="56"/>
        <end position="71"/>
    </location>
</feature>
<dbReference type="Pfam" id="PF05278">
    <property type="entry name" value="PEARLI-4"/>
    <property type="match status" value="1"/>
</dbReference>
<dbReference type="PANTHER" id="PTHR35358">
    <property type="entry name" value="OS06G0711100 PROTEIN"/>
    <property type="match status" value="1"/>
</dbReference>
<name>A0AAE2CHW3_9LAMI</name>
<evidence type="ECO:0000256" key="1">
    <source>
        <dbReference type="SAM" id="Coils"/>
    </source>
</evidence>
<comment type="caution">
    <text evidence="3">The sequence shown here is derived from an EMBL/GenBank/DDBJ whole genome shotgun (WGS) entry which is preliminary data.</text>
</comment>
<dbReference type="InterPro" id="IPR007942">
    <property type="entry name" value="PLipase-like"/>
</dbReference>
<keyword evidence="1" id="KW-0175">Coiled coil</keyword>
<accession>A0AAE2CHW3</accession>
<reference evidence="3" key="2">
    <citation type="journal article" date="2024" name="Plant">
        <title>Genomic evolution and insights into agronomic trait innovations of Sesamum species.</title>
        <authorList>
            <person name="Miao H."/>
            <person name="Wang L."/>
            <person name="Qu L."/>
            <person name="Liu H."/>
            <person name="Sun Y."/>
            <person name="Le M."/>
            <person name="Wang Q."/>
            <person name="Wei S."/>
            <person name="Zheng Y."/>
            <person name="Lin W."/>
            <person name="Duan Y."/>
            <person name="Cao H."/>
            <person name="Xiong S."/>
            <person name="Wang X."/>
            <person name="Wei L."/>
            <person name="Li C."/>
            <person name="Ma Q."/>
            <person name="Ju M."/>
            <person name="Zhao R."/>
            <person name="Li G."/>
            <person name="Mu C."/>
            <person name="Tian Q."/>
            <person name="Mei H."/>
            <person name="Zhang T."/>
            <person name="Gao T."/>
            <person name="Zhang H."/>
        </authorList>
    </citation>
    <scope>NUCLEOTIDE SEQUENCE</scope>
    <source>
        <strain evidence="3">3651</strain>
    </source>
</reference>
<feature type="coiled-coil region" evidence="1">
    <location>
        <begin position="207"/>
        <end position="265"/>
    </location>
</feature>
<evidence type="ECO:0000256" key="2">
    <source>
        <dbReference type="SAM" id="MobiDB-lite"/>
    </source>
</evidence>
<keyword evidence="4" id="KW-1185">Reference proteome</keyword>
<organism evidence="3 4">
    <name type="scientific">Sesamum alatum</name>
    <dbReference type="NCBI Taxonomy" id="300844"/>
    <lineage>
        <taxon>Eukaryota</taxon>
        <taxon>Viridiplantae</taxon>
        <taxon>Streptophyta</taxon>
        <taxon>Embryophyta</taxon>
        <taxon>Tracheophyta</taxon>
        <taxon>Spermatophyta</taxon>
        <taxon>Magnoliopsida</taxon>
        <taxon>eudicotyledons</taxon>
        <taxon>Gunneridae</taxon>
        <taxon>Pentapetalae</taxon>
        <taxon>asterids</taxon>
        <taxon>lamiids</taxon>
        <taxon>Lamiales</taxon>
        <taxon>Pedaliaceae</taxon>
        <taxon>Sesamum</taxon>
    </lineage>
</organism>